<accession>A0A514D3Y5</accession>
<organism evidence="11">
    <name type="scientific">Leviviridae sp</name>
    <dbReference type="NCBI Taxonomy" id="2027243"/>
    <lineage>
        <taxon>Viruses</taxon>
        <taxon>Riboviria</taxon>
        <taxon>Orthornavirae</taxon>
        <taxon>Lenarviricota</taxon>
        <taxon>Leviviricetes</taxon>
        <taxon>Norzivirales</taxon>
        <taxon>Fiersviridae</taxon>
    </lineage>
</organism>
<dbReference type="GO" id="GO:0003968">
    <property type="term" value="F:RNA-directed RNA polymerase activity"/>
    <property type="evidence" value="ECO:0007669"/>
    <property type="project" value="UniProtKB-KW"/>
</dbReference>
<dbReference type="EMBL" id="MN034018">
    <property type="protein sequence ID" value="QDH88333.1"/>
    <property type="molecule type" value="Genomic_RNA"/>
</dbReference>
<protein>
    <recommendedName>
        <fullName evidence="1">RNA-directed RNA polymerase</fullName>
        <ecNumber evidence="1">2.7.7.48</ecNumber>
    </recommendedName>
    <alternativeName>
        <fullName evidence="7">RNA replicase beta chain</fullName>
    </alternativeName>
</protein>
<evidence type="ECO:0000256" key="6">
    <source>
        <dbReference type="ARBA" id="ARBA00022953"/>
    </source>
</evidence>
<name>A0A514D3Y5_9VIRU</name>
<dbReference type="GO" id="GO:0039694">
    <property type="term" value="P:viral RNA genome replication"/>
    <property type="evidence" value="ECO:0007669"/>
    <property type="project" value="InterPro"/>
</dbReference>
<keyword evidence="9" id="KW-0460">Magnesium</keyword>
<evidence type="ECO:0000256" key="2">
    <source>
        <dbReference type="ARBA" id="ARBA00022484"/>
    </source>
</evidence>
<proteinExistence type="predicted"/>
<evidence type="ECO:0000256" key="1">
    <source>
        <dbReference type="ARBA" id="ARBA00012494"/>
    </source>
</evidence>
<dbReference type="GO" id="GO:0000166">
    <property type="term" value="F:nucleotide binding"/>
    <property type="evidence" value="ECO:0007669"/>
    <property type="project" value="UniProtKB-KW"/>
</dbReference>
<dbReference type="PROSITE" id="PS50522">
    <property type="entry name" value="RDRP_PHAGE"/>
    <property type="match status" value="1"/>
</dbReference>
<feature type="binding site" evidence="9">
    <location>
        <position position="38"/>
    </location>
    <ligand>
        <name>Mg(2+)</name>
        <dbReference type="ChEBI" id="CHEBI:18420"/>
        <label>2</label>
    </ligand>
</feature>
<dbReference type="Pfam" id="PF03431">
    <property type="entry name" value="RNA_replicase_B"/>
    <property type="match status" value="1"/>
</dbReference>
<keyword evidence="5" id="KW-0547">Nucleotide-binding</keyword>
<evidence type="ECO:0000256" key="4">
    <source>
        <dbReference type="ARBA" id="ARBA00022695"/>
    </source>
</evidence>
<reference evidence="11" key="1">
    <citation type="submission" date="2019-05" db="EMBL/GenBank/DDBJ databases">
        <title>Metatranscriptomic reconstruction reveals RNA viruses with the potential to shape carbon cycling in soil.</title>
        <authorList>
            <person name="Starr E.P."/>
            <person name="Nuccio E."/>
            <person name="Pett-Ridge J."/>
            <person name="Banfield J.F."/>
            <person name="Firestone M.K."/>
        </authorList>
    </citation>
    <scope>NUCLEOTIDE SEQUENCE</scope>
    <source>
        <strain evidence="11">H4_Bulk_47_scaffold_4689</strain>
    </source>
</reference>
<comment type="cofactor">
    <cofactor evidence="9">
        <name>Mg(2+)</name>
        <dbReference type="ChEBI" id="CHEBI:18420"/>
    </cofactor>
    <text evidence="9">Binds 2 Mg(2+) per subunit.</text>
</comment>
<keyword evidence="3" id="KW-0808">Transferase</keyword>
<keyword evidence="2" id="KW-0696">RNA-directed RNA polymerase</keyword>
<keyword evidence="6" id="KW-0693">Viral RNA replication</keyword>
<evidence type="ECO:0000313" key="11">
    <source>
        <dbReference type="EMBL" id="QDH88333.1"/>
    </source>
</evidence>
<dbReference type="SUPFAM" id="SSF56672">
    <property type="entry name" value="DNA/RNA polymerases"/>
    <property type="match status" value="1"/>
</dbReference>
<evidence type="ECO:0000256" key="7">
    <source>
        <dbReference type="ARBA" id="ARBA00030248"/>
    </source>
</evidence>
<dbReference type="InterPro" id="IPR043502">
    <property type="entry name" value="DNA/RNA_pol_sf"/>
</dbReference>
<feature type="binding site" evidence="9">
    <location>
        <position position="37"/>
    </location>
    <ligand>
        <name>Mg(2+)</name>
        <dbReference type="ChEBI" id="CHEBI:18420"/>
        <label>2</label>
    </ligand>
</feature>
<evidence type="ECO:0000259" key="10">
    <source>
        <dbReference type="PROSITE" id="PS50522"/>
    </source>
</evidence>
<feature type="domain" description="RdRp catalytic" evidence="10">
    <location>
        <begin position="1"/>
        <end position="69"/>
    </location>
</feature>
<gene>
    <name evidence="11" type="ORF">H4Bulk474689_000001</name>
</gene>
<dbReference type="InterPro" id="IPR007096">
    <property type="entry name" value="RNA-dir_Rpol_cat_phage"/>
</dbReference>
<evidence type="ECO:0000256" key="3">
    <source>
        <dbReference type="ARBA" id="ARBA00022679"/>
    </source>
</evidence>
<dbReference type="EC" id="2.7.7.48" evidence="1"/>
<evidence type="ECO:0000256" key="5">
    <source>
        <dbReference type="ARBA" id="ARBA00022741"/>
    </source>
</evidence>
<keyword evidence="9" id="KW-0479">Metal-binding</keyword>
<keyword evidence="4" id="KW-0548">Nucleotidyltransferase</keyword>
<dbReference type="InterPro" id="IPR005093">
    <property type="entry name" value="RNArep_beta"/>
</dbReference>
<comment type="catalytic activity">
    <reaction evidence="8">
        <text>RNA(n) + a ribonucleoside 5'-triphosphate = RNA(n+1) + diphosphate</text>
        <dbReference type="Rhea" id="RHEA:21248"/>
        <dbReference type="Rhea" id="RHEA-COMP:14527"/>
        <dbReference type="Rhea" id="RHEA-COMP:17342"/>
        <dbReference type="ChEBI" id="CHEBI:33019"/>
        <dbReference type="ChEBI" id="CHEBI:61557"/>
        <dbReference type="ChEBI" id="CHEBI:140395"/>
        <dbReference type="EC" id="2.7.7.48"/>
    </reaction>
</comment>
<evidence type="ECO:0000256" key="8">
    <source>
        <dbReference type="ARBA" id="ARBA00048744"/>
    </source>
</evidence>
<evidence type="ECO:0000256" key="9">
    <source>
        <dbReference type="PIRSR" id="PIRSR605093-1"/>
    </source>
</evidence>
<sequence>MGNGFTFELESLIFWALCSSVVSHLGGSESDVAVYGDDIVVPVDCVDECVRLLEFCGFTLNMDKSFWRGSFRESCGMHYFKGHDVTPLYVKDRVDDQDRKVWLCNSIKLLAHRLNGHGWGLDGQLRSSYETVRLSLPSWLQVPRIPHTMGHGALWGDFDEVAPRRAKHQLDGWEVQFVTRVFKQRVCSGVSVLIKSLWGLRKEPPRLLSFDEDGLVKSIPDGVDLTRIPLVKFRRIRVKGFAARWESLGPWLESLSTS</sequence>
<dbReference type="GO" id="GO:0046872">
    <property type="term" value="F:metal ion binding"/>
    <property type="evidence" value="ECO:0007669"/>
    <property type="project" value="UniProtKB-KW"/>
</dbReference>